<dbReference type="InParanoid" id="A0A409Y6W6"/>
<dbReference type="Proteomes" id="UP000284706">
    <property type="component" value="Unassembled WGS sequence"/>
</dbReference>
<sequence length="87" mass="9597">MPPPQKISKAPSPASIKPSGASQQSLLRVWQWQGVNREEVPGVFGLLTKLSWVGEGRTLETTWARDKGRDNRWDAAMTLAILLSPSL</sequence>
<proteinExistence type="predicted"/>
<comment type="caution">
    <text evidence="2">The sequence shown here is derived from an EMBL/GenBank/DDBJ whole genome shotgun (WGS) entry which is preliminary data.</text>
</comment>
<dbReference type="EMBL" id="NHYE01001101">
    <property type="protein sequence ID" value="PPQ98693.1"/>
    <property type="molecule type" value="Genomic_DNA"/>
</dbReference>
<evidence type="ECO:0000313" key="3">
    <source>
        <dbReference type="Proteomes" id="UP000284706"/>
    </source>
</evidence>
<dbReference type="AlphaFoldDB" id="A0A409Y6W6"/>
<keyword evidence="3" id="KW-1185">Reference proteome</keyword>
<evidence type="ECO:0000256" key="1">
    <source>
        <dbReference type="SAM" id="MobiDB-lite"/>
    </source>
</evidence>
<reference evidence="2 3" key="1">
    <citation type="journal article" date="2018" name="Evol. Lett.">
        <title>Horizontal gene cluster transfer increased hallucinogenic mushroom diversity.</title>
        <authorList>
            <person name="Reynolds H.T."/>
            <person name="Vijayakumar V."/>
            <person name="Gluck-Thaler E."/>
            <person name="Korotkin H.B."/>
            <person name="Matheny P.B."/>
            <person name="Slot J.C."/>
        </authorList>
    </citation>
    <scope>NUCLEOTIDE SEQUENCE [LARGE SCALE GENOMIC DNA]</scope>
    <source>
        <strain evidence="2 3">SRW20</strain>
    </source>
</reference>
<feature type="region of interest" description="Disordered" evidence="1">
    <location>
        <begin position="1"/>
        <end position="21"/>
    </location>
</feature>
<protein>
    <submittedName>
        <fullName evidence="2">Uncharacterized protein</fullName>
    </submittedName>
</protein>
<evidence type="ECO:0000313" key="2">
    <source>
        <dbReference type="EMBL" id="PPQ98693.1"/>
    </source>
</evidence>
<name>A0A409Y6W6_9AGAR</name>
<accession>A0A409Y6W6</accession>
<organism evidence="2 3">
    <name type="scientific">Gymnopilus dilepis</name>
    <dbReference type="NCBI Taxonomy" id="231916"/>
    <lineage>
        <taxon>Eukaryota</taxon>
        <taxon>Fungi</taxon>
        <taxon>Dikarya</taxon>
        <taxon>Basidiomycota</taxon>
        <taxon>Agaricomycotina</taxon>
        <taxon>Agaricomycetes</taxon>
        <taxon>Agaricomycetidae</taxon>
        <taxon>Agaricales</taxon>
        <taxon>Agaricineae</taxon>
        <taxon>Hymenogastraceae</taxon>
        <taxon>Gymnopilus</taxon>
    </lineage>
</organism>
<gene>
    <name evidence="2" type="ORF">CVT26_013808</name>
</gene>